<evidence type="ECO:0008006" key="2">
    <source>
        <dbReference type="Google" id="ProtNLM"/>
    </source>
</evidence>
<dbReference type="AlphaFoldDB" id="A0A658ICE7"/>
<accession>A0A658ICE7</accession>
<sequence length="69" mass="7972">MGADMKTELEEKLKSIESLLRGMPEDERLSTLNIIRSRLHELSPFKDEPVDCVLWIKASKLKANEYNPN</sequence>
<feature type="non-terminal residue" evidence="1">
    <location>
        <position position="69"/>
    </location>
</feature>
<dbReference type="Proteomes" id="UP000839534">
    <property type="component" value="Unassembled WGS sequence"/>
</dbReference>
<gene>
    <name evidence="1" type="ORF">DLN06_25940</name>
</gene>
<reference evidence="1" key="1">
    <citation type="submission" date="2018-08" db="EMBL/GenBank/DDBJ databases">
        <title>Whole genome sequencing of Salmonella enterica serotype newport.</title>
        <authorList>
            <person name="Bell R."/>
        </authorList>
    </citation>
    <scope>NUCLEOTIDE SEQUENCE [LARGE SCALE GENOMIC DNA]</scope>
    <source>
        <strain evidence="1">CFSAN000835</strain>
    </source>
</reference>
<organism evidence="1">
    <name type="scientific">Salmonella enterica subsp. enterica serovar Newport str. CFSAN000835</name>
    <dbReference type="NCBI Taxonomy" id="1299174"/>
    <lineage>
        <taxon>Bacteria</taxon>
        <taxon>Pseudomonadati</taxon>
        <taxon>Pseudomonadota</taxon>
        <taxon>Gammaproteobacteria</taxon>
        <taxon>Enterobacterales</taxon>
        <taxon>Enterobacteriaceae</taxon>
        <taxon>Salmonella</taxon>
    </lineage>
</organism>
<dbReference type="EMBL" id="QWJV01000156">
    <property type="protein sequence ID" value="RIQ18850.1"/>
    <property type="molecule type" value="Genomic_DNA"/>
</dbReference>
<proteinExistence type="predicted"/>
<protein>
    <recommendedName>
        <fullName evidence="2">Helix-turn-helix domain-containing protein</fullName>
    </recommendedName>
</protein>
<comment type="caution">
    <text evidence="1">The sequence shown here is derived from an EMBL/GenBank/DDBJ whole genome shotgun (WGS) entry which is preliminary data.</text>
</comment>
<evidence type="ECO:0000313" key="1">
    <source>
        <dbReference type="EMBL" id="RIQ18850.1"/>
    </source>
</evidence>
<name>A0A658ICE7_SALNE</name>